<comment type="similarity">
    <text evidence="1">Belongs to the peptidase C40 family.</text>
</comment>
<evidence type="ECO:0000256" key="1">
    <source>
        <dbReference type="ARBA" id="ARBA00007074"/>
    </source>
</evidence>
<accession>A0A556MGL7</accession>
<dbReference type="PANTHER" id="PTHR47053">
    <property type="entry name" value="MUREIN DD-ENDOPEPTIDASE MEPH-RELATED"/>
    <property type="match status" value="1"/>
</dbReference>
<dbReference type="GO" id="GO:0006508">
    <property type="term" value="P:proteolysis"/>
    <property type="evidence" value="ECO:0007669"/>
    <property type="project" value="UniProtKB-KW"/>
</dbReference>
<dbReference type="Gene3D" id="2.30.30.40">
    <property type="entry name" value="SH3 Domains"/>
    <property type="match status" value="1"/>
</dbReference>
<dbReference type="Proteomes" id="UP000316008">
    <property type="component" value="Unassembled WGS sequence"/>
</dbReference>
<keyword evidence="7" id="KW-1185">Reference proteome</keyword>
<dbReference type="AlphaFoldDB" id="A0A556MGL7"/>
<gene>
    <name evidence="6" type="ORF">FO442_18105</name>
</gene>
<dbReference type="Gene3D" id="3.90.1720.10">
    <property type="entry name" value="endopeptidase domain like (from Nostoc punctiforme)"/>
    <property type="match status" value="1"/>
</dbReference>
<dbReference type="InterPro" id="IPR041382">
    <property type="entry name" value="SH3_16"/>
</dbReference>
<dbReference type="RefSeq" id="WP_144334626.1">
    <property type="nucleotide sequence ID" value="NZ_VLPL01000012.1"/>
</dbReference>
<protein>
    <submittedName>
        <fullName evidence="6">NlpC/P60 family protein</fullName>
    </submittedName>
</protein>
<dbReference type="InterPro" id="IPR051202">
    <property type="entry name" value="Peptidase_C40"/>
</dbReference>
<proteinExistence type="inferred from homology"/>
<evidence type="ECO:0000256" key="4">
    <source>
        <dbReference type="ARBA" id="ARBA00022807"/>
    </source>
</evidence>
<evidence type="ECO:0000256" key="3">
    <source>
        <dbReference type="ARBA" id="ARBA00022801"/>
    </source>
</evidence>
<comment type="caution">
    <text evidence="6">The sequence shown here is derived from an EMBL/GenBank/DDBJ whole genome shotgun (WGS) entry which is preliminary data.</text>
</comment>
<keyword evidence="4" id="KW-0788">Thiol protease</keyword>
<evidence type="ECO:0000259" key="5">
    <source>
        <dbReference type="PROSITE" id="PS51935"/>
    </source>
</evidence>
<evidence type="ECO:0000313" key="7">
    <source>
        <dbReference type="Proteomes" id="UP000316008"/>
    </source>
</evidence>
<sequence length="251" mass="28814">MSRIHAFCKASIAPVRGDASDRAEIVTQLLFGELVEILEVKEQWLHIRSFMDGYEGWIDSKQVQDLRDKEVSRWLDGLVVEHSEFRFVEGPEGKQVLPKGFYRPGDGEGIFQIGKFEYRFLNEPDADPDSLIDFALTYLNAPYLWGGKTMFGIDCSGFMQQIHRVFNYQLPRNSSQQQEVGQEIDFEDREAGDLAFFISDAGNIHHVGLLINKDEIIHAHGYVRIDDFSSKGITRKIDEVHSHKLHSIKRL</sequence>
<keyword evidence="3" id="KW-0378">Hydrolase</keyword>
<dbReference type="Pfam" id="PF18348">
    <property type="entry name" value="SH3_16"/>
    <property type="match status" value="1"/>
</dbReference>
<dbReference type="SUPFAM" id="SSF54001">
    <property type="entry name" value="Cysteine proteinases"/>
    <property type="match status" value="1"/>
</dbReference>
<evidence type="ECO:0000256" key="2">
    <source>
        <dbReference type="ARBA" id="ARBA00022670"/>
    </source>
</evidence>
<dbReference type="InterPro" id="IPR000064">
    <property type="entry name" value="NLP_P60_dom"/>
</dbReference>
<dbReference type="GO" id="GO:0008234">
    <property type="term" value="F:cysteine-type peptidase activity"/>
    <property type="evidence" value="ECO:0007669"/>
    <property type="project" value="UniProtKB-KW"/>
</dbReference>
<dbReference type="OrthoDB" id="9813368at2"/>
<keyword evidence="2" id="KW-0645">Protease</keyword>
<dbReference type="PROSITE" id="PS51935">
    <property type="entry name" value="NLPC_P60"/>
    <property type="match status" value="1"/>
</dbReference>
<reference evidence="6 7" key="1">
    <citation type="submission" date="2019-07" db="EMBL/GenBank/DDBJ databases">
        <authorList>
            <person name="Huq M.A."/>
        </authorList>
    </citation>
    <scope>NUCLEOTIDE SEQUENCE [LARGE SCALE GENOMIC DNA]</scope>
    <source>
        <strain evidence="6 7">MAH-3</strain>
    </source>
</reference>
<feature type="domain" description="NlpC/P60" evidence="5">
    <location>
        <begin position="125"/>
        <end position="251"/>
    </location>
</feature>
<dbReference type="Pfam" id="PF00877">
    <property type="entry name" value="NLPC_P60"/>
    <property type="match status" value="1"/>
</dbReference>
<organism evidence="6 7">
    <name type="scientific">Fluviicola chungangensis</name>
    <dbReference type="NCBI Taxonomy" id="2597671"/>
    <lineage>
        <taxon>Bacteria</taxon>
        <taxon>Pseudomonadati</taxon>
        <taxon>Bacteroidota</taxon>
        <taxon>Flavobacteriia</taxon>
        <taxon>Flavobacteriales</taxon>
        <taxon>Crocinitomicaceae</taxon>
        <taxon>Fluviicola</taxon>
    </lineage>
</organism>
<name>A0A556MGL7_9FLAO</name>
<evidence type="ECO:0000313" key="6">
    <source>
        <dbReference type="EMBL" id="TSJ39087.1"/>
    </source>
</evidence>
<dbReference type="EMBL" id="VLPL01000012">
    <property type="protein sequence ID" value="TSJ39087.1"/>
    <property type="molecule type" value="Genomic_DNA"/>
</dbReference>
<dbReference type="InterPro" id="IPR038765">
    <property type="entry name" value="Papain-like_cys_pep_sf"/>
</dbReference>
<dbReference type="PANTHER" id="PTHR47053:SF1">
    <property type="entry name" value="MUREIN DD-ENDOPEPTIDASE MEPH-RELATED"/>
    <property type="match status" value="1"/>
</dbReference>